<dbReference type="GO" id="GO:0005737">
    <property type="term" value="C:cytoplasm"/>
    <property type="evidence" value="ECO:0007669"/>
    <property type="project" value="TreeGrafter"/>
</dbReference>
<dbReference type="Pfam" id="PF12706">
    <property type="entry name" value="Lactamase_B_2"/>
    <property type="match status" value="1"/>
</dbReference>
<dbReference type="GO" id="GO:0070290">
    <property type="term" value="F:N-acylphosphatidylethanolamine-specific phospholipase D activity"/>
    <property type="evidence" value="ECO:0007669"/>
    <property type="project" value="InterPro"/>
</dbReference>
<proteinExistence type="predicted"/>
<name>A0A1G9R0B2_9SPHI</name>
<gene>
    <name evidence="2" type="ORF">SAMN05421813_1078</name>
</gene>
<evidence type="ECO:0000313" key="2">
    <source>
        <dbReference type="EMBL" id="SDM15905.1"/>
    </source>
</evidence>
<organism evidence="2 3">
    <name type="scientific">Daejeonella rubra</name>
    <dbReference type="NCBI Taxonomy" id="990371"/>
    <lineage>
        <taxon>Bacteria</taxon>
        <taxon>Pseudomonadati</taxon>
        <taxon>Bacteroidota</taxon>
        <taxon>Sphingobacteriia</taxon>
        <taxon>Sphingobacteriales</taxon>
        <taxon>Sphingobacteriaceae</taxon>
        <taxon>Daejeonella</taxon>
    </lineage>
</organism>
<dbReference type="PIRSF" id="PIRSF038896">
    <property type="entry name" value="NAPE-PLD"/>
    <property type="match status" value="1"/>
</dbReference>
<feature type="domain" description="Metallo-beta-lactamase" evidence="1">
    <location>
        <begin position="96"/>
        <end position="291"/>
    </location>
</feature>
<evidence type="ECO:0000313" key="3">
    <source>
        <dbReference type="Proteomes" id="UP000199226"/>
    </source>
</evidence>
<dbReference type="GO" id="GO:0008270">
    <property type="term" value="F:zinc ion binding"/>
    <property type="evidence" value="ECO:0007669"/>
    <property type="project" value="InterPro"/>
</dbReference>
<dbReference type="InterPro" id="IPR036866">
    <property type="entry name" value="RibonucZ/Hydroxyglut_hydro"/>
</dbReference>
<dbReference type="STRING" id="990371.SAMN05421813_1078"/>
<dbReference type="OrthoDB" id="9805728at2"/>
<dbReference type="InterPro" id="IPR024884">
    <property type="entry name" value="NAPE-PLD"/>
</dbReference>
<sequence>MFRILGRNPSGEDLLLFNGSSNYRKGAFQNESFTDLRLKDASFFKMMRLLINKPKTVNPSFSLPSVKTDLRLLDSEGPLIIWFGHSSYLIRYMGMTILVDPVLSGRVSPVSFFGNSFPGTDIYSPEDFPDIDLMILTHDHYDHLDYKTISAFSAKTRHFYVPLGLDAHLKFWGIDSAKITSMDWWQTVTTAGGFQLTSTPARHFTGRSLKRNQTLWTSFVLKMGAVSIFIGGDSGYDTHFKTIGDKFGPFNIAILESGQYNDMWPYIHLRPEESVRAAIELQADLLLPVHWGKFALAFHDWDEPVKRVLSEAAEQKLSVTTPMIGEPIFLGSVHPDKEWWSL</sequence>
<accession>A0A1G9R0B2</accession>
<dbReference type="PANTHER" id="PTHR15032:SF4">
    <property type="entry name" value="N-ACYL-PHOSPHATIDYLETHANOLAMINE-HYDROLYZING PHOSPHOLIPASE D"/>
    <property type="match status" value="1"/>
</dbReference>
<dbReference type="InterPro" id="IPR001279">
    <property type="entry name" value="Metallo-B-lactamas"/>
</dbReference>
<dbReference type="RefSeq" id="WP_090702365.1">
    <property type="nucleotide sequence ID" value="NZ_FNHH01000007.1"/>
</dbReference>
<dbReference type="SUPFAM" id="SSF56281">
    <property type="entry name" value="Metallo-hydrolase/oxidoreductase"/>
    <property type="match status" value="1"/>
</dbReference>
<dbReference type="EMBL" id="FNHH01000007">
    <property type="protein sequence ID" value="SDM15905.1"/>
    <property type="molecule type" value="Genomic_DNA"/>
</dbReference>
<evidence type="ECO:0000259" key="1">
    <source>
        <dbReference type="Pfam" id="PF12706"/>
    </source>
</evidence>
<reference evidence="3" key="1">
    <citation type="submission" date="2016-10" db="EMBL/GenBank/DDBJ databases">
        <authorList>
            <person name="Varghese N."/>
            <person name="Submissions S."/>
        </authorList>
    </citation>
    <scope>NUCLEOTIDE SEQUENCE [LARGE SCALE GENOMIC DNA]</scope>
    <source>
        <strain evidence="3">DSM 24536</strain>
    </source>
</reference>
<keyword evidence="3" id="KW-1185">Reference proteome</keyword>
<protein>
    <submittedName>
        <fullName evidence="2">L-ascorbate metabolism protein UlaG, beta-lactamase superfamily</fullName>
    </submittedName>
</protein>
<dbReference type="PANTHER" id="PTHR15032">
    <property type="entry name" value="N-ACYL-PHOSPHATIDYLETHANOLAMINE-HYDROLYZING PHOSPHOLIPASE D"/>
    <property type="match status" value="1"/>
</dbReference>
<dbReference type="AlphaFoldDB" id="A0A1G9R0B2"/>
<dbReference type="Proteomes" id="UP000199226">
    <property type="component" value="Unassembled WGS sequence"/>
</dbReference>
<dbReference type="Gene3D" id="3.60.15.10">
    <property type="entry name" value="Ribonuclease Z/Hydroxyacylglutathione hydrolase-like"/>
    <property type="match status" value="1"/>
</dbReference>